<reference evidence="1 2" key="1">
    <citation type="submission" date="2019-03" db="EMBL/GenBank/DDBJ databases">
        <title>First draft genome of Liparis tanakae, snailfish: a comprehensive survey of snailfish specific genes.</title>
        <authorList>
            <person name="Kim W."/>
            <person name="Song I."/>
            <person name="Jeong J.-H."/>
            <person name="Kim D."/>
            <person name="Kim S."/>
            <person name="Ryu S."/>
            <person name="Song J.Y."/>
            <person name="Lee S.K."/>
        </authorList>
    </citation>
    <scope>NUCLEOTIDE SEQUENCE [LARGE SCALE GENOMIC DNA]</scope>
    <source>
        <tissue evidence="1">Muscle</tissue>
    </source>
</reference>
<name>A0A4Z2HBE5_9TELE</name>
<evidence type="ECO:0000313" key="1">
    <source>
        <dbReference type="EMBL" id="TNN63139.1"/>
    </source>
</evidence>
<gene>
    <name evidence="1" type="ORF">EYF80_026603</name>
</gene>
<dbReference type="EMBL" id="SRLO01000279">
    <property type="protein sequence ID" value="TNN63139.1"/>
    <property type="molecule type" value="Genomic_DNA"/>
</dbReference>
<dbReference type="AlphaFoldDB" id="A0A4Z2HBE5"/>
<keyword evidence="2" id="KW-1185">Reference proteome</keyword>
<proteinExistence type="predicted"/>
<comment type="caution">
    <text evidence="1">The sequence shown here is derived from an EMBL/GenBank/DDBJ whole genome shotgun (WGS) entry which is preliminary data.</text>
</comment>
<sequence length="232" mass="26545">MRSCRASTDASVNLLGQWEHWNGRSPVCTRRCLVNMKRSEKRLPHWAHWCGRSPVCVARWRLTSERRVYVFSQCGHLNWLLARCVCRCWARASSESKASPHCRQTWRRADTCDFRCSSSSPGVGKPRPQMEQICGRRASRECACLWCAVSVRRLAKELPHGAQGKETAAPWCLPSCFARSHECWKVRAHREQRNGRSPVCVSWWRRTSDDRVNVLPHVAHGDGVNVAPEGVL</sequence>
<accession>A0A4Z2HBE5</accession>
<protein>
    <submittedName>
        <fullName evidence="1">Uncharacterized protein</fullName>
    </submittedName>
</protein>
<dbReference type="Proteomes" id="UP000314294">
    <property type="component" value="Unassembled WGS sequence"/>
</dbReference>
<dbReference type="OrthoDB" id="8934017at2759"/>
<organism evidence="1 2">
    <name type="scientific">Liparis tanakae</name>
    <name type="common">Tanaka's snailfish</name>
    <dbReference type="NCBI Taxonomy" id="230148"/>
    <lineage>
        <taxon>Eukaryota</taxon>
        <taxon>Metazoa</taxon>
        <taxon>Chordata</taxon>
        <taxon>Craniata</taxon>
        <taxon>Vertebrata</taxon>
        <taxon>Euteleostomi</taxon>
        <taxon>Actinopterygii</taxon>
        <taxon>Neopterygii</taxon>
        <taxon>Teleostei</taxon>
        <taxon>Neoteleostei</taxon>
        <taxon>Acanthomorphata</taxon>
        <taxon>Eupercaria</taxon>
        <taxon>Perciformes</taxon>
        <taxon>Cottioidei</taxon>
        <taxon>Cottales</taxon>
        <taxon>Liparidae</taxon>
        <taxon>Liparis</taxon>
    </lineage>
</organism>
<evidence type="ECO:0000313" key="2">
    <source>
        <dbReference type="Proteomes" id="UP000314294"/>
    </source>
</evidence>